<dbReference type="STRING" id="1802279.A3B34_00725"/>
<protein>
    <recommendedName>
        <fullName evidence="3">HTH arsR-type domain-containing protein</fullName>
    </recommendedName>
</protein>
<gene>
    <name evidence="1" type="ORF">A3B34_00725</name>
</gene>
<name>A0A1G2L911_9BACT</name>
<evidence type="ECO:0000313" key="2">
    <source>
        <dbReference type="Proteomes" id="UP000176510"/>
    </source>
</evidence>
<dbReference type="Proteomes" id="UP000176510">
    <property type="component" value="Unassembled WGS sequence"/>
</dbReference>
<evidence type="ECO:0008006" key="3">
    <source>
        <dbReference type="Google" id="ProtNLM"/>
    </source>
</evidence>
<sequence length="190" mass="21350">MTDPIVRLFGTPARLKVLRLYLLNDAEAFSIPEAAGRSRIPKDVARRAVAALVGMKILRRRAPRGGGLYTVDHRFVHREALKAFLRATTTLTDAFIIRALRRAGTLQLVILSGLFTGAIESQADIVIVGDRLDERTITATIRIFEAELGKELRYASFGTEDFRYRLGVYDRLIRDVLDSPHRVIFDKIGV</sequence>
<accession>A0A1G2L911</accession>
<comment type="caution">
    <text evidence="1">The sequence shown here is derived from an EMBL/GenBank/DDBJ whole genome shotgun (WGS) entry which is preliminary data.</text>
</comment>
<dbReference type="AlphaFoldDB" id="A0A1G2L911"/>
<evidence type="ECO:0000313" key="1">
    <source>
        <dbReference type="EMBL" id="OHA08020.1"/>
    </source>
</evidence>
<organism evidence="1 2">
    <name type="scientific">Candidatus Sungbacteria bacterium RIFCSPLOWO2_01_FULL_54_21</name>
    <dbReference type="NCBI Taxonomy" id="1802279"/>
    <lineage>
        <taxon>Bacteria</taxon>
        <taxon>Candidatus Sungiibacteriota</taxon>
    </lineage>
</organism>
<proteinExistence type="predicted"/>
<reference evidence="1 2" key="1">
    <citation type="journal article" date="2016" name="Nat. Commun.">
        <title>Thousands of microbial genomes shed light on interconnected biogeochemical processes in an aquifer system.</title>
        <authorList>
            <person name="Anantharaman K."/>
            <person name="Brown C.T."/>
            <person name="Hug L.A."/>
            <person name="Sharon I."/>
            <person name="Castelle C.J."/>
            <person name="Probst A.J."/>
            <person name="Thomas B.C."/>
            <person name="Singh A."/>
            <person name="Wilkins M.J."/>
            <person name="Karaoz U."/>
            <person name="Brodie E.L."/>
            <person name="Williams K.H."/>
            <person name="Hubbard S.S."/>
            <person name="Banfield J.F."/>
        </authorList>
    </citation>
    <scope>NUCLEOTIDE SEQUENCE [LARGE SCALE GENOMIC DNA]</scope>
</reference>
<dbReference type="EMBL" id="MHQR01000008">
    <property type="protein sequence ID" value="OHA08020.1"/>
    <property type="molecule type" value="Genomic_DNA"/>
</dbReference>